<evidence type="ECO:0000259" key="9">
    <source>
        <dbReference type="Pfam" id="PF13231"/>
    </source>
</evidence>
<comment type="caution">
    <text evidence="10">The sequence shown here is derived from an EMBL/GenBank/DDBJ whole genome shotgun (WGS) entry which is preliminary data.</text>
</comment>
<name>A0A843AVU6_9BURK</name>
<feature type="transmembrane region" description="Helical" evidence="8">
    <location>
        <begin position="21"/>
        <end position="39"/>
    </location>
</feature>
<keyword evidence="4 10" id="KW-0808">Transferase</keyword>
<comment type="subcellular location">
    <subcellularLocation>
        <location evidence="1">Cell membrane</location>
        <topology evidence="1">Multi-pass membrane protein</topology>
    </subcellularLocation>
</comment>
<evidence type="ECO:0000313" key="10">
    <source>
        <dbReference type="EMBL" id="MBI1623206.1"/>
    </source>
</evidence>
<dbReference type="InterPro" id="IPR038731">
    <property type="entry name" value="RgtA/B/C-like"/>
</dbReference>
<keyword evidence="3" id="KW-0328">Glycosyltransferase</keyword>
<feature type="transmembrane region" description="Helical" evidence="8">
    <location>
        <begin position="326"/>
        <end position="344"/>
    </location>
</feature>
<evidence type="ECO:0000256" key="5">
    <source>
        <dbReference type="ARBA" id="ARBA00022692"/>
    </source>
</evidence>
<dbReference type="InterPro" id="IPR050297">
    <property type="entry name" value="LipidA_mod_glycosyltrf_83"/>
</dbReference>
<keyword evidence="5 8" id="KW-0812">Transmembrane</keyword>
<keyword evidence="11" id="KW-1185">Reference proteome</keyword>
<evidence type="ECO:0000256" key="6">
    <source>
        <dbReference type="ARBA" id="ARBA00022989"/>
    </source>
</evidence>
<evidence type="ECO:0000256" key="8">
    <source>
        <dbReference type="SAM" id="Phobius"/>
    </source>
</evidence>
<feature type="transmembrane region" description="Helical" evidence="8">
    <location>
        <begin position="78"/>
        <end position="101"/>
    </location>
</feature>
<evidence type="ECO:0000256" key="4">
    <source>
        <dbReference type="ARBA" id="ARBA00022679"/>
    </source>
</evidence>
<evidence type="ECO:0000256" key="2">
    <source>
        <dbReference type="ARBA" id="ARBA00022475"/>
    </source>
</evidence>
<organism evidence="10 11">
    <name type="scientific">Comamonas suwonensis</name>
    <dbReference type="NCBI Taxonomy" id="2606214"/>
    <lineage>
        <taxon>Bacteria</taxon>
        <taxon>Pseudomonadati</taxon>
        <taxon>Pseudomonadota</taxon>
        <taxon>Betaproteobacteria</taxon>
        <taxon>Burkholderiales</taxon>
        <taxon>Comamonadaceae</taxon>
        <taxon>Comamonas</taxon>
    </lineage>
</organism>
<dbReference type="GO" id="GO:0005886">
    <property type="term" value="C:plasma membrane"/>
    <property type="evidence" value="ECO:0007669"/>
    <property type="project" value="UniProtKB-SubCell"/>
</dbReference>
<keyword evidence="6 8" id="KW-1133">Transmembrane helix</keyword>
<keyword evidence="7 8" id="KW-0472">Membrane</keyword>
<evidence type="ECO:0000313" key="11">
    <source>
        <dbReference type="Proteomes" id="UP000530032"/>
    </source>
</evidence>
<reference evidence="10" key="1">
    <citation type="submission" date="2020-12" db="EMBL/GenBank/DDBJ databases">
        <title>Comamonas sp. nov., isolated from stream water.</title>
        <authorList>
            <person name="Park K.-H."/>
        </authorList>
    </citation>
    <scope>NUCLEOTIDE SEQUENCE</scope>
    <source>
        <strain evidence="10">EJ-4</strain>
    </source>
</reference>
<feature type="transmembrane region" description="Helical" evidence="8">
    <location>
        <begin position="299"/>
        <end position="319"/>
    </location>
</feature>
<feature type="transmembrane region" description="Helical" evidence="8">
    <location>
        <begin position="209"/>
        <end position="231"/>
    </location>
</feature>
<evidence type="ECO:0000256" key="7">
    <source>
        <dbReference type="ARBA" id="ARBA00023136"/>
    </source>
</evidence>
<feature type="transmembrane region" description="Helical" evidence="8">
    <location>
        <begin position="135"/>
        <end position="152"/>
    </location>
</feature>
<dbReference type="GO" id="GO:0009103">
    <property type="term" value="P:lipopolysaccharide biosynthetic process"/>
    <property type="evidence" value="ECO:0007669"/>
    <property type="project" value="UniProtKB-ARBA"/>
</dbReference>
<proteinExistence type="predicted"/>
<sequence length="503" mass="55594">MASSYTPSFSTDWQQTLYSKPWIWLALLVCAHIVSRITISAGMKWDESEQILWAQHLQLGYGPQPPLYTWMQWAICQLLGPSVLALASLKHSLIALTYCLAWLAGRQILNDKGAWWVAAGLLLMPPFGWDSLRDQTHTVMVTAMTMGLWFAVLRQVQKPQAINFVLIGLFCGLGMLSKYSYAMLIGALFLASMTVAQVRSAIFAKGWWLAPLVGALIFAPHASWLASHWGMATTETVQKMSISTEASHLNGLGNLLKALLSTLGLWLIAVLASYRSKLWTPAPQTTALVPSRIWVKPLLQRYLLIVAVCLLAMVIVADVTDFKQRWMLPLTAIVPMALYVWRPALLEQGVGRMFTIFVIVFALIFLAMATLRPWQGGRKNDPDELNHPVKELAQQLRGAGYTGNGVIVGSDHMIAAMLHSQFPQSYALGCSEGAQLQQCLSQAKADAAGGLLLITRADKPVPSWWDGIFTTQAKATPQVLTIPFEKMPASATPAQYQYLWIAP</sequence>
<dbReference type="PANTHER" id="PTHR33908:SF11">
    <property type="entry name" value="MEMBRANE PROTEIN"/>
    <property type="match status" value="1"/>
</dbReference>
<dbReference type="EMBL" id="JABBCQ020000001">
    <property type="protein sequence ID" value="MBI1623206.1"/>
    <property type="molecule type" value="Genomic_DNA"/>
</dbReference>
<feature type="transmembrane region" description="Helical" evidence="8">
    <location>
        <begin position="252"/>
        <end position="274"/>
    </location>
</feature>
<protein>
    <submittedName>
        <fullName evidence="10">Glycosyltransferase family 39 protein</fullName>
    </submittedName>
</protein>
<dbReference type="GO" id="GO:0016763">
    <property type="term" value="F:pentosyltransferase activity"/>
    <property type="evidence" value="ECO:0007669"/>
    <property type="project" value="TreeGrafter"/>
</dbReference>
<dbReference type="PANTHER" id="PTHR33908">
    <property type="entry name" value="MANNOSYLTRANSFERASE YKCB-RELATED"/>
    <property type="match status" value="1"/>
</dbReference>
<feature type="domain" description="Glycosyltransferase RgtA/B/C/D-like" evidence="9">
    <location>
        <begin position="64"/>
        <end position="224"/>
    </location>
</feature>
<feature type="transmembrane region" description="Helical" evidence="8">
    <location>
        <begin position="350"/>
        <end position="371"/>
    </location>
</feature>
<feature type="transmembrane region" description="Helical" evidence="8">
    <location>
        <begin position="164"/>
        <end position="189"/>
    </location>
</feature>
<dbReference type="AlphaFoldDB" id="A0A843AVU6"/>
<dbReference type="Pfam" id="PF13231">
    <property type="entry name" value="PMT_2"/>
    <property type="match status" value="1"/>
</dbReference>
<accession>A0A843AVU6</accession>
<dbReference type="Proteomes" id="UP000530032">
    <property type="component" value="Unassembled WGS sequence"/>
</dbReference>
<evidence type="ECO:0000256" key="3">
    <source>
        <dbReference type="ARBA" id="ARBA00022676"/>
    </source>
</evidence>
<keyword evidence="2" id="KW-1003">Cell membrane</keyword>
<evidence type="ECO:0000256" key="1">
    <source>
        <dbReference type="ARBA" id="ARBA00004651"/>
    </source>
</evidence>
<gene>
    <name evidence="10" type="ORF">HF327_001560</name>
</gene>
<feature type="transmembrane region" description="Helical" evidence="8">
    <location>
        <begin position="113"/>
        <end position="129"/>
    </location>
</feature>